<evidence type="ECO:0000256" key="2">
    <source>
        <dbReference type="ARBA" id="ARBA00022729"/>
    </source>
</evidence>
<feature type="disulfide bond" evidence="7">
    <location>
        <begin position="408"/>
        <end position="417"/>
    </location>
</feature>
<dbReference type="FunFam" id="2.10.25.10:FF:000122">
    <property type="entry name" value="Protein crumbs homolog 2"/>
    <property type="match status" value="1"/>
</dbReference>
<dbReference type="InterPro" id="IPR045769">
    <property type="entry name" value="DNER_C"/>
</dbReference>
<feature type="disulfide bond" evidence="7">
    <location>
        <begin position="503"/>
        <end position="513"/>
    </location>
</feature>
<comment type="caution">
    <text evidence="7">Lacks conserved residue(s) required for the propagation of feature annotation.</text>
</comment>
<name>A0A3P8WUU9_CYNSE</name>
<feature type="compositionally biased region" description="Low complexity" evidence="8">
    <location>
        <begin position="186"/>
        <end position="196"/>
    </location>
</feature>
<dbReference type="PROSITE" id="PS00022">
    <property type="entry name" value="EGF_1"/>
    <property type="match status" value="10"/>
</dbReference>
<dbReference type="CDD" id="cd00054">
    <property type="entry name" value="EGF_CA"/>
    <property type="match status" value="7"/>
</dbReference>
<evidence type="ECO:0000313" key="13">
    <source>
        <dbReference type="Proteomes" id="UP000265120"/>
    </source>
</evidence>
<dbReference type="InterPro" id="IPR000742">
    <property type="entry name" value="EGF"/>
</dbReference>
<dbReference type="FunFam" id="2.10.25.10:FF:000377">
    <property type="entry name" value="Delta/notch like EGF repeat containing"/>
    <property type="match status" value="1"/>
</dbReference>
<dbReference type="SMART" id="SM00179">
    <property type="entry name" value="EGF_CA"/>
    <property type="match status" value="8"/>
</dbReference>
<reference evidence="12" key="3">
    <citation type="submission" date="2025-09" db="UniProtKB">
        <authorList>
            <consortium name="Ensembl"/>
        </authorList>
    </citation>
    <scope>IDENTIFICATION</scope>
</reference>
<feature type="domain" description="EGF-like" evidence="11">
    <location>
        <begin position="536"/>
        <end position="572"/>
    </location>
</feature>
<feature type="disulfide bond" evidence="7">
    <location>
        <begin position="446"/>
        <end position="455"/>
    </location>
</feature>
<evidence type="ECO:0000256" key="5">
    <source>
        <dbReference type="ARBA" id="ARBA00023157"/>
    </source>
</evidence>
<dbReference type="FunFam" id="2.10.25.10:FF:000609">
    <property type="entry name" value="delta and Notch-like epidermal growth factor-related receptor"/>
    <property type="match status" value="1"/>
</dbReference>
<feature type="disulfide bond" evidence="7">
    <location>
        <begin position="524"/>
        <end position="533"/>
    </location>
</feature>
<feature type="region of interest" description="Disordered" evidence="8">
    <location>
        <begin position="44"/>
        <end position="65"/>
    </location>
</feature>
<evidence type="ECO:0000256" key="3">
    <source>
        <dbReference type="ARBA" id="ARBA00022737"/>
    </source>
</evidence>
<dbReference type="InterPro" id="IPR051022">
    <property type="entry name" value="Notch_Cell-Fate_Det"/>
</dbReference>
<dbReference type="Ensembl" id="ENSCSET00000030707.1">
    <property type="protein sequence ID" value="ENSCSEP00000030302.1"/>
    <property type="gene ID" value="ENSCSEG00000019411.1"/>
</dbReference>
<feature type="transmembrane region" description="Helical" evidence="9">
    <location>
        <begin position="670"/>
        <end position="695"/>
    </location>
</feature>
<dbReference type="InterPro" id="IPR013032">
    <property type="entry name" value="EGF-like_CS"/>
</dbReference>
<feature type="region of interest" description="Disordered" evidence="8">
    <location>
        <begin position="186"/>
        <end position="206"/>
    </location>
</feature>
<feature type="domain" description="EGF-like" evidence="11">
    <location>
        <begin position="499"/>
        <end position="534"/>
    </location>
</feature>
<feature type="domain" description="EGF-like" evidence="11">
    <location>
        <begin position="420"/>
        <end position="456"/>
    </location>
</feature>
<dbReference type="GeneID" id="103378581"/>
<feature type="compositionally biased region" description="Pro residues" evidence="8">
    <location>
        <begin position="45"/>
        <end position="56"/>
    </location>
</feature>
<dbReference type="PROSITE" id="PS00010">
    <property type="entry name" value="ASX_HYDROXYL"/>
    <property type="match status" value="2"/>
</dbReference>
<evidence type="ECO:0000256" key="1">
    <source>
        <dbReference type="ARBA" id="ARBA00022536"/>
    </source>
</evidence>
<feature type="signal peptide" evidence="10">
    <location>
        <begin position="1"/>
        <end position="29"/>
    </location>
</feature>
<evidence type="ECO:0000256" key="4">
    <source>
        <dbReference type="ARBA" id="ARBA00022837"/>
    </source>
</evidence>
<accession>A0A3P8WUU9</accession>
<dbReference type="Pfam" id="PF19330">
    <property type="entry name" value="DNER_C"/>
    <property type="match status" value="1"/>
</dbReference>
<dbReference type="Pfam" id="PF00008">
    <property type="entry name" value="EGF"/>
    <property type="match status" value="5"/>
</dbReference>
<dbReference type="FunFam" id="2.10.25.10:FF:000566">
    <property type="entry name" value="delta and Notch-like epidermal growth factor-related receptor"/>
    <property type="match status" value="1"/>
</dbReference>
<dbReference type="GeneTree" id="ENSGT00940000158872"/>
<dbReference type="InParanoid" id="A0A3P8WUU9"/>
<dbReference type="FunFam" id="2.10.25.10:FF:000066">
    <property type="entry name" value="FAT atypical cadherin 4"/>
    <property type="match status" value="1"/>
</dbReference>
<dbReference type="FunFam" id="2.10.25.10:FF:000703">
    <property type="entry name" value="Delta/notch like EGF repeat containing"/>
    <property type="match status" value="1"/>
</dbReference>
<evidence type="ECO:0000256" key="10">
    <source>
        <dbReference type="SAM" id="SignalP"/>
    </source>
</evidence>
<feature type="domain" description="EGF-like" evidence="11">
    <location>
        <begin position="338"/>
        <end position="376"/>
    </location>
</feature>
<dbReference type="PANTHER" id="PTHR24049">
    <property type="entry name" value="CRUMBS FAMILY MEMBER"/>
    <property type="match status" value="1"/>
</dbReference>
<dbReference type="RefSeq" id="XP_008308070.1">
    <property type="nucleotide sequence ID" value="XM_008309848.3"/>
</dbReference>
<feature type="disulfide bond" evidence="7">
    <location>
        <begin position="638"/>
        <end position="647"/>
    </location>
</feature>
<dbReference type="Pfam" id="PF12661">
    <property type="entry name" value="hEGF"/>
    <property type="match status" value="1"/>
</dbReference>
<protein>
    <submittedName>
        <fullName evidence="12">Delta/notch-like EGF repeat containing</fullName>
    </submittedName>
</protein>
<dbReference type="OMA" id="ANDVECS"/>
<keyword evidence="5 7" id="KW-1015">Disulfide bond</keyword>
<dbReference type="FunFam" id="2.10.25.10:FF:000883">
    <property type="entry name" value="Delta/notch-like EGF repeat containing"/>
    <property type="match status" value="1"/>
</dbReference>
<dbReference type="AlphaFoldDB" id="A0A3P8WUU9"/>
<dbReference type="Proteomes" id="UP000265120">
    <property type="component" value="Chromosome 4"/>
</dbReference>
<dbReference type="SMART" id="SM00181">
    <property type="entry name" value="EGF"/>
    <property type="match status" value="10"/>
</dbReference>
<keyword evidence="1 7" id="KW-0245">EGF-like domain</keyword>
<keyword evidence="9" id="KW-1133">Transmembrane helix</keyword>
<reference evidence="12 13" key="1">
    <citation type="journal article" date="2014" name="Nat. Genet.">
        <title>Whole-genome sequence of a flatfish provides insights into ZW sex chromosome evolution and adaptation to a benthic lifestyle.</title>
        <authorList>
            <person name="Chen S."/>
            <person name="Zhang G."/>
            <person name="Shao C."/>
            <person name="Huang Q."/>
            <person name="Liu G."/>
            <person name="Zhang P."/>
            <person name="Song W."/>
            <person name="An N."/>
            <person name="Chalopin D."/>
            <person name="Volff J.N."/>
            <person name="Hong Y."/>
            <person name="Li Q."/>
            <person name="Sha Z."/>
            <person name="Zhou H."/>
            <person name="Xie M."/>
            <person name="Yu Q."/>
            <person name="Liu Y."/>
            <person name="Xiang H."/>
            <person name="Wang N."/>
            <person name="Wu K."/>
            <person name="Yang C."/>
            <person name="Zhou Q."/>
            <person name="Liao X."/>
            <person name="Yang L."/>
            <person name="Hu Q."/>
            <person name="Zhang J."/>
            <person name="Meng L."/>
            <person name="Jin L."/>
            <person name="Tian Y."/>
            <person name="Lian J."/>
            <person name="Yang J."/>
            <person name="Miao G."/>
            <person name="Liu S."/>
            <person name="Liang Z."/>
            <person name="Yan F."/>
            <person name="Li Y."/>
            <person name="Sun B."/>
            <person name="Zhang H."/>
            <person name="Zhang J."/>
            <person name="Zhu Y."/>
            <person name="Du M."/>
            <person name="Zhao Y."/>
            <person name="Schartl M."/>
            <person name="Tang Q."/>
            <person name="Wang J."/>
        </authorList>
    </citation>
    <scope>NUCLEOTIDE SEQUENCE</scope>
</reference>
<dbReference type="STRING" id="244447.ENSCSEP00000030302"/>
<feature type="domain" description="EGF-like" evidence="11">
    <location>
        <begin position="64"/>
        <end position="108"/>
    </location>
</feature>
<dbReference type="GO" id="GO:0045197">
    <property type="term" value="P:establishment or maintenance of epithelial cell apical/basal polarity"/>
    <property type="evidence" value="ECO:0007669"/>
    <property type="project" value="TreeGrafter"/>
</dbReference>
<dbReference type="SUPFAM" id="SSF57196">
    <property type="entry name" value="EGF/Laminin"/>
    <property type="match status" value="7"/>
</dbReference>
<evidence type="ECO:0000256" key="7">
    <source>
        <dbReference type="PROSITE-ProRule" id="PRU00076"/>
    </source>
</evidence>
<evidence type="ECO:0000256" key="6">
    <source>
        <dbReference type="ARBA" id="ARBA00023180"/>
    </source>
</evidence>
<feature type="domain" description="EGF-like" evidence="11">
    <location>
        <begin position="377"/>
        <end position="418"/>
    </location>
</feature>
<keyword evidence="13" id="KW-1185">Reference proteome</keyword>
<feature type="disulfide bond" evidence="7">
    <location>
        <begin position="98"/>
        <end position="107"/>
    </location>
</feature>
<dbReference type="PROSITE" id="PS01187">
    <property type="entry name" value="EGF_CA"/>
    <property type="match status" value="1"/>
</dbReference>
<evidence type="ECO:0000256" key="9">
    <source>
        <dbReference type="SAM" id="Phobius"/>
    </source>
</evidence>
<feature type="chain" id="PRO_5018260528" evidence="10">
    <location>
        <begin position="30"/>
        <end position="768"/>
    </location>
</feature>
<dbReference type="InterPro" id="IPR009030">
    <property type="entry name" value="Growth_fac_rcpt_cys_sf"/>
</dbReference>
<feature type="disulfide bond" evidence="7">
    <location>
        <begin position="600"/>
        <end position="609"/>
    </location>
</feature>
<keyword evidence="2 10" id="KW-0732">Signal</keyword>
<evidence type="ECO:0000256" key="8">
    <source>
        <dbReference type="SAM" id="MobiDB-lite"/>
    </source>
</evidence>
<sequence>MRMVVCSVPAGSCHFTSSLLLLVLSSISSRSISIGSSEAVLSPFQLPPDTPAPAEPTPTQYTPRPNPCEGRPCLNRGLCLVVPSADQSEDTWDYTCTCNQGFTGRNCEFFTDLCSSSPCLHGNCSQSVSRENGKPAYTCECTEGYEGERCDQILLDLSAADWDLVTPSVPEPATPAASTMVAAPSQPTTITSSSTTPPLPTLQPWQPNPGQRLLVVPWEADRVTQGLQCVSPGLCELTSGTLTLSLEVPEETALKLVVNTSGASVLWRVNEEGFTRSSNLNGSTAWFLRASDGLVVSDRLLPLGQNYFLSVLRVAAHTSPEVILRLNLTVKASSCVEPGSSFSDPQCSGKGKCLTQPSESTFFCDCDDSYTGIFCEEYDACLHPPCLNNGSCADVKQGSQGRSYTCSCPPGYEGERCQLLVNHCLSHPCKNGATCTSSLAGPRCYCAEGYQGATCEQKVDPCASSPCHNNGTCYAQGPSPLGFGCACTAGFTGPNCAQLVNFCALNPCAHGICRSIGNSYRCLCVPGYHGLYCEEEYNECVSAPCQNYATCRDLINSYECVCTTQFEGIHCEIYKDPCLKLHCQNGGRCESTGLNASCACEPGYLGEKCEAHINECESNPCHHGGTCVDQLNGFICHCHPEWVGPSCEIHLQWKPAQNEDTLTNMPRHSLYIIIGALCVAFVLMLIILIVGICRISRIEYQGSSRHAYQEFYNCRSIDSELSNAIASIRHARFGKKSRPAMYDATPIAYEDYSPDDKPLVTLIKTKDL</sequence>
<dbReference type="InterPro" id="IPR000152">
    <property type="entry name" value="EGF-type_Asp/Asn_hydroxyl_site"/>
</dbReference>
<dbReference type="GO" id="GO:0007157">
    <property type="term" value="P:heterophilic cell-cell adhesion via plasma membrane cell adhesion molecules"/>
    <property type="evidence" value="ECO:0007669"/>
    <property type="project" value="TreeGrafter"/>
</dbReference>
<dbReference type="CTD" id="92737"/>
<keyword evidence="9" id="KW-0812">Transmembrane</keyword>
<feature type="disulfide bond" evidence="7">
    <location>
        <begin position="114"/>
        <end position="124"/>
    </location>
</feature>
<dbReference type="GO" id="GO:0032991">
    <property type="term" value="C:protein-containing complex"/>
    <property type="evidence" value="ECO:0007669"/>
    <property type="project" value="TreeGrafter"/>
</dbReference>
<dbReference type="PROSITE" id="PS50026">
    <property type="entry name" value="EGF_3"/>
    <property type="match status" value="10"/>
</dbReference>
<feature type="disulfide bond" evidence="7">
    <location>
        <begin position="487"/>
        <end position="496"/>
    </location>
</feature>
<dbReference type="PANTHER" id="PTHR24049:SF41">
    <property type="entry name" value="ATTRACTIN"/>
    <property type="match status" value="1"/>
</dbReference>
<keyword evidence="4" id="KW-0106">Calcium</keyword>
<proteinExistence type="predicted"/>
<feature type="domain" description="EGF-like" evidence="11">
    <location>
        <begin position="458"/>
        <end position="497"/>
    </location>
</feature>
<feature type="domain" description="EGF-like" evidence="11">
    <location>
        <begin position="574"/>
        <end position="610"/>
    </location>
</feature>
<dbReference type="InterPro" id="IPR018097">
    <property type="entry name" value="EGF_Ca-bd_CS"/>
</dbReference>
<dbReference type="OrthoDB" id="283575at2759"/>
<keyword evidence="6" id="KW-0325">Glycoprotein</keyword>
<dbReference type="GO" id="GO:0048731">
    <property type="term" value="P:system development"/>
    <property type="evidence" value="ECO:0007669"/>
    <property type="project" value="UniProtKB-ARBA"/>
</dbReference>
<dbReference type="GO" id="GO:0005509">
    <property type="term" value="F:calcium ion binding"/>
    <property type="evidence" value="ECO:0007669"/>
    <property type="project" value="InterPro"/>
</dbReference>
<reference evidence="12" key="2">
    <citation type="submission" date="2025-08" db="UniProtKB">
        <authorList>
            <consortium name="Ensembl"/>
        </authorList>
    </citation>
    <scope>IDENTIFICATION</scope>
</reference>
<dbReference type="KEGG" id="csem:103378581"/>
<evidence type="ECO:0000259" key="11">
    <source>
        <dbReference type="PROSITE" id="PS50026"/>
    </source>
</evidence>
<feature type="disulfide bond" evidence="7">
    <location>
        <begin position="141"/>
        <end position="150"/>
    </location>
</feature>
<keyword evidence="9" id="KW-0472">Membrane</keyword>
<dbReference type="FunFam" id="2.10.25.10:FF:000424">
    <property type="entry name" value="Delta and Notch-like epidermal growth factor-related receptor"/>
    <property type="match status" value="1"/>
</dbReference>
<dbReference type="FunFam" id="2.10.25.10:FF:000597">
    <property type="entry name" value="Delta/notch-like EGF repeat containing"/>
    <property type="match status" value="1"/>
</dbReference>
<dbReference type="InterPro" id="IPR001881">
    <property type="entry name" value="EGF-like_Ca-bd_dom"/>
</dbReference>
<feature type="disulfide bond" evidence="7">
    <location>
        <begin position="347"/>
        <end position="364"/>
    </location>
</feature>
<dbReference type="SUPFAM" id="SSF57184">
    <property type="entry name" value="Growth factor receptor domain"/>
    <property type="match status" value="1"/>
</dbReference>
<feature type="domain" description="EGF-like" evidence="11">
    <location>
        <begin position="110"/>
        <end position="151"/>
    </location>
</feature>
<feature type="disulfide bond" evidence="7">
    <location>
        <begin position="562"/>
        <end position="571"/>
    </location>
</feature>
<keyword evidence="3" id="KW-0677">Repeat</keyword>
<dbReference type="GO" id="GO:0005886">
    <property type="term" value="C:plasma membrane"/>
    <property type="evidence" value="ECO:0007669"/>
    <property type="project" value="TreeGrafter"/>
</dbReference>
<dbReference type="Gene3D" id="2.10.25.10">
    <property type="entry name" value="Laminin"/>
    <property type="match status" value="9"/>
</dbReference>
<dbReference type="PROSITE" id="PS01186">
    <property type="entry name" value="EGF_2"/>
    <property type="match status" value="7"/>
</dbReference>
<organism evidence="12 13">
    <name type="scientific">Cynoglossus semilaevis</name>
    <name type="common">Tongue sole</name>
    <dbReference type="NCBI Taxonomy" id="244447"/>
    <lineage>
        <taxon>Eukaryota</taxon>
        <taxon>Metazoa</taxon>
        <taxon>Chordata</taxon>
        <taxon>Craniata</taxon>
        <taxon>Vertebrata</taxon>
        <taxon>Euteleostomi</taxon>
        <taxon>Actinopterygii</taxon>
        <taxon>Neopterygii</taxon>
        <taxon>Teleostei</taxon>
        <taxon>Neoteleostei</taxon>
        <taxon>Acanthomorphata</taxon>
        <taxon>Carangaria</taxon>
        <taxon>Pleuronectiformes</taxon>
        <taxon>Pleuronectoidei</taxon>
        <taxon>Cynoglossidae</taxon>
        <taxon>Cynoglossinae</taxon>
        <taxon>Cynoglossus</taxon>
    </lineage>
</organism>
<evidence type="ECO:0000313" key="12">
    <source>
        <dbReference type="Ensembl" id="ENSCSEP00000030302.1"/>
    </source>
</evidence>
<feature type="disulfide bond" evidence="7">
    <location>
        <begin position="366"/>
        <end position="375"/>
    </location>
</feature>
<feature type="domain" description="EGF-like" evidence="11">
    <location>
        <begin position="612"/>
        <end position="648"/>
    </location>
</feature>